<evidence type="ECO:0000313" key="4">
    <source>
        <dbReference type="EMBL" id="HFQ79039.1"/>
    </source>
</evidence>
<keyword evidence="1" id="KW-0547">Nucleotide-binding</keyword>
<dbReference type="PANTHER" id="PTHR43146:SF1">
    <property type="entry name" value="CANCER-RELATED NUCLEOSIDE-TRIPHOSPHATASE"/>
    <property type="match status" value="1"/>
</dbReference>
<evidence type="ECO:0000313" key="5">
    <source>
        <dbReference type="EMBL" id="HGT99352.1"/>
    </source>
</evidence>
<dbReference type="Pfam" id="PF03266">
    <property type="entry name" value="NTPase_1"/>
    <property type="match status" value="1"/>
</dbReference>
<protein>
    <submittedName>
        <fullName evidence="5">Nucleoside triphosphatase</fullName>
    </submittedName>
</protein>
<dbReference type="PANTHER" id="PTHR43146">
    <property type="entry name" value="CANCER-RELATED NUCLEOSIDE-TRIPHOSPHATASE"/>
    <property type="match status" value="1"/>
</dbReference>
<dbReference type="InterPro" id="IPR004948">
    <property type="entry name" value="Nuc-triphosphatase_THEP1"/>
</dbReference>
<dbReference type="SUPFAM" id="SSF52540">
    <property type="entry name" value="P-loop containing nucleoside triphosphate hydrolases"/>
    <property type="match status" value="1"/>
</dbReference>
<dbReference type="InterPro" id="IPR027417">
    <property type="entry name" value="P-loop_NTPase"/>
</dbReference>
<dbReference type="EMBL" id="DTDH01000223">
    <property type="protein sequence ID" value="HGT99352.1"/>
    <property type="molecule type" value="Genomic_DNA"/>
</dbReference>
<name>A0A7J3N0H1_9CREN</name>
<comment type="caution">
    <text evidence="5">The sequence shown here is derived from an EMBL/GenBank/DDBJ whole genome shotgun (WGS) entry which is preliminary data.</text>
</comment>
<dbReference type="Gene3D" id="3.40.50.300">
    <property type="entry name" value="P-loop containing nucleotide triphosphate hydrolases"/>
    <property type="match status" value="1"/>
</dbReference>
<keyword evidence="3" id="KW-0067">ATP-binding</keyword>
<evidence type="ECO:0000256" key="1">
    <source>
        <dbReference type="ARBA" id="ARBA00022741"/>
    </source>
</evidence>
<sequence length="183" mass="20599">MIVITGRPGVGKSTVFNSIIKSLKEHGYSIYGFYCPEVREKGARIGFRIIDIHTGESGWLALSIEKSVALGYSLLSKRIGRYVVLEDDVIRIGVNALRRFYSSNNKSILGIDEIGPMELAVDKLRTEIIKSLSLAEKALLVVHRNLNDRDIAEVLNKKNPKTYVVTEDNRNKIHMELTQKLLT</sequence>
<reference evidence="5" key="1">
    <citation type="journal article" date="2020" name="mSystems">
        <title>Genome- and Community-Level Interaction Insights into Carbon Utilization and Element Cycling Functions of Hydrothermarchaeota in Hydrothermal Sediment.</title>
        <authorList>
            <person name="Zhou Z."/>
            <person name="Liu Y."/>
            <person name="Xu W."/>
            <person name="Pan J."/>
            <person name="Luo Z.H."/>
            <person name="Li M."/>
        </authorList>
    </citation>
    <scope>NUCLEOTIDE SEQUENCE [LARGE SCALE GENOMIC DNA]</scope>
    <source>
        <strain evidence="4">SpSt-629</strain>
        <strain evidence="5">SpSt-688</strain>
    </source>
</reference>
<proteinExistence type="predicted"/>
<dbReference type="GO" id="GO:0005524">
    <property type="term" value="F:ATP binding"/>
    <property type="evidence" value="ECO:0007669"/>
    <property type="project" value="UniProtKB-KW"/>
</dbReference>
<dbReference type="AlphaFoldDB" id="A0A7J3N0H1"/>
<evidence type="ECO:0000256" key="2">
    <source>
        <dbReference type="ARBA" id="ARBA00022801"/>
    </source>
</evidence>
<organism evidence="5">
    <name type="scientific">Ignisphaera aggregans</name>
    <dbReference type="NCBI Taxonomy" id="334771"/>
    <lineage>
        <taxon>Archaea</taxon>
        <taxon>Thermoproteota</taxon>
        <taxon>Thermoprotei</taxon>
        <taxon>Desulfurococcales</taxon>
        <taxon>Desulfurococcaceae</taxon>
        <taxon>Ignisphaera</taxon>
    </lineage>
</organism>
<dbReference type="EMBL" id="DTAU01000098">
    <property type="protein sequence ID" value="HFQ79039.1"/>
    <property type="molecule type" value="Genomic_DNA"/>
</dbReference>
<accession>A0A7J3N0H1</accession>
<keyword evidence="2" id="KW-0378">Hydrolase</keyword>
<gene>
    <name evidence="4" type="ORF">ENT99_04975</name>
    <name evidence="5" type="ORF">ENU64_08020</name>
</gene>
<dbReference type="GO" id="GO:0017111">
    <property type="term" value="F:ribonucleoside triphosphate phosphatase activity"/>
    <property type="evidence" value="ECO:0007669"/>
    <property type="project" value="InterPro"/>
</dbReference>
<evidence type="ECO:0000256" key="3">
    <source>
        <dbReference type="ARBA" id="ARBA00022840"/>
    </source>
</evidence>